<feature type="transmembrane region" description="Helical" evidence="1">
    <location>
        <begin position="14"/>
        <end position="38"/>
    </location>
</feature>
<keyword evidence="1" id="KW-0812">Transmembrane</keyword>
<gene>
    <name evidence="2" type="ORF">PJV88_10360</name>
</gene>
<reference evidence="2" key="1">
    <citation type="journal article" date="2023" name="Microorganisms">
        <title>Genomic Characterization of Arcobacter butzleri Strains Isolated from Various Sources in Lithuania.</title>
        <authorList>
            <person name="Uljanovas D."/>
            <person name="Golz G."/>
            <person name="Fleischmann S."/>
            <person name="Kudirkiene E."/>
            <person name="Kasetiene N."/>
            <person name="Grineviciene A."/>
            <person name="Tamuleviciene E."/>
            <person name="Aksomaitiene J."/>
            <person name="Alter T."/>
            <person name="Malakauskas M."/>
        </authorList>
    </citation>
    <scope>NUCLEOTIDE SEQUENCE</scope>
    <source>
        <strain evidence="2">W48</strain>
    </source>
</reference>
<dbReference type="Proteomes" id="UP001170713">
    <property type="component" value="Unassembled WGS sequence"/>
</dbReference>
<name>A0AAW7Q7I6_9BACT</name>
<evidence type="ECO:0000313" key="3">
    <source>
        <dbReference type="Proteomes" id="UP001170713"/>
    </source>
</evidence>
<keyword evidence="1" id="KW-0472">Membrane</keyword>
<keyword evidence="1" id="KW-1133">Transmembrane helix</keyword>
<reference evidence="2" key="2">
    <citation type="submission" date="2023-01" db="EMBL/GenBank/DDBJ databases">
        <authorList>
            <person name="Uljanovas D."/>
        </authorList>
    </citation>
    <scope>NUCLEOTIDE SEQUENCE</scope>
    <source>
        <strain evidence="2">W48</strain>
    </source>
</reference>
<evidence type="ECO:0000313" key="2">
    <source>
        <dbReference type="EMBL" id="MDN5115032.1"/>
    </source>
</evidence>
<dbReference type="AlphaFoldDB" id="A0AAW7Q7I6"/>
<proteinExistence type="predicted"/>
<sequence length="43" mass="5023">MFSNNGTLNDITRWLMWFEILFGWTYSLILVAILSGLAKNEKD</sequence>
<organism evidence="2 3">
    <name type="scientific">Aliarcobacter butzleri</name>
    <dbReference type="NCBI Taxonomy" id="28197"/>
    <lineage>
        <taxon>Bacteria</taxon>
        <taxon>Pseudomonadati</taxon>
        <taxon>Campylobacterota</taxon>
        <taxon>Epsilonproteobacteria</taxon>
        <taxon>Campylobacterales</taxon>
        <taxon>Arcobacteraceae</taxon>
        <taxon>Aliarcobacter</taxon>
    </lineage>
</organism>
<dbReference type="EMBL" id="JAQJJC010000020">
    <property type="protein sequence ID" value="MDN5115032.1"/>
    <property type="molecule type" value="Genomic_DNA"/>
</dbReference>
<evidence type="ECO:0000256" key="1">
    <source>
        <dbReference type="SAM" id="Phobius"/>
    </source>
</evidence>
<protein>
    <submittedName>
        <fullName evidence="2">Uncharacterized protein</fullName>
    </submittedName>
</protein>
<comment type="caution">
    <text evidence="2">The sequence shown here is derived from an EMBL/GenBank/DDBJ whole genome shotgun (WGS) entry which is preliminary data.</text>
</comment>
<accession>A0AAW7Q7I6</accession>
<dbReference type="RefSeq" id="WP_269090654.1">
    <property type="nucleotide sequence ID" value="NZ_JAKKOY010000001.1"/>
</dbReference>